<evidence type="ECO:0000313" key="1">
    <source>
        <dbReference type="EMBL" id="MBX52412.1"/>
    </source>
</evidence>
<organism evidence="1">
    <name type="scientific">Rhizophora mucronata</name>
    <name type="common">Asiatic mangrove</name>
    <dbReference type="NCBI Taxonomy" id="61149"/>
    <lineage>
        <taxon>Eukaryota</taxon>
        <taxon>Viridiplantae</taxon>
        <taxon>Streptophyta</taxon>
        <taxon>Embryophyta</taxon>
        <taxon>Tracheophyta</taxon>
        <taxon>Spermatophyta</taxon>
        <taxon>Magnoliopsida</taxon>
        <taxon>eudicotyledons</taxon>
        <taxon>Gunneridae</taxon>
        <taxon>Pentapetalae</taxon>
        <taxon>rosids</taxon>
        <taxon>fabids</taxon>
        <taxon>Malpighiales</taxon>
        <taxon>Rhizophoraceae</taxon>
        <taxon>Rhizophora</taxon>
    </lineage>
</organism>
<name>A0A2P2PCF1_RHIMU</name>
<proteinExistence type="predicted"/>
<accession>A0A2P2PCF1</accession>
<sequence>MHTHTQVYEMLEAICICFLPVRTIASLMQPILLHILLFT</sequence>
<dbReference type="AlphaFoldDB" id="A0A2P2PCF1"/>
<protein>
    <submittedName>
        <fullName evidence="1">Uncharacterized protein</fullName>
    </submittedName>
</protein>
<dbReference type="EMBL" id="GGEC01071928">
    <property type="protein sequence ID" value="MBX52412.1"/>
    <property type="molecule type" value="Transcribed_RNA"/>
</dbReference>
<reference evidence="1" key="1">
    <citation type="submission" date="2018-02" db="EMBL/GenBank/DDBJ databases">
        <title>Rhizophora mucronata_Transcriptome.</title>
        <authorList>
            <person name="Meera S.P."/>
            <person name="Sreeshan A."/>
            <person name="Augustine A."/>
        </authorList>
    </citation>
    <scope>NUCLEOTIDE SEQUENCE</scope>
    <source>
        <tissue evidence="1">Leaf</tissue>
    </source>
</reference>